<dbReference type="CAZy" id="GT4">
    <property type="family name" value="Glycosyltransferase Family 4"/>
</dbReference>
<dbReference type="CDD" id="cd03801">
    <property type="entry name" value="GT4_PimA-like"/>
    <property type="match status" value="1"/>
</dbReference>
<dbReference type="PANTHER" id="PTHR45947">
    <property type="entry name" value="SULFOQUINOVOSYL TRANSFERASE SQD2"/>
    <property type="match status" value="1"/>
</dbReference>
<protein>
    <submittedName>
        <fullName evidence="2">Glycosyl transferase group 1</fullName>
    </submittedName>
</protein>
<dbReference type="GO" id="GO:0016757">
    <property type="term" value="F:glycosyltransferase activity"/>
    <property type="evidence" value="ECO:0007669"/>
    <property type="project" value="InterPro"/>
</dbReference>
<evidence type="ECO:0000313" key="2">
    <source>
        <dbReference type="EMBL" id="ACL44547.1"/>
    </source>
</evidence>
<proteinExistence type="predicted"/>
<dbReference type="OrthoDB" id="9790710at2"/>
<dbReference type="SUPFAM" id="SSF53756">
    <property type="entry name" value="UDP-Glycosyltransferase/glycogen phosphorylase"/>
    <property type="match status" value="1"/>
</dbReference>
<evidence type="ECO:0000259" key="1">
    <source>
        <dbReference type="Pfam" id="PF00534"/>
    </source>
</evidence>
<dbReference type="Pfam" id="PF00534">
    <property type="entry name" value="Glycos_transf_1"/>
    <property type="match status" value="1"/>
</dbReference>
<dbReference type="EMBL" id="CP001344">
    <property type="protein sequence ID" value="ACL44547.1"/>
    <property type="molecule type" value="Genomic_DNA"/>
</dbReference>
<dbReference type="STRING" id="395961.Cyan7425_2186"/>
<dbReference type="InterPro" id="IPR050194">
    <property type="entry name" value="Glycosyltransferase_grp1"/>
</dbReference>
<keyword evidence="2" id="KW-0808">Transferase</keyword>
<feature type="domain" description="Glycosyl transferase family 1" evidence="1">
    <location>
        <begin position="198"/>
        <end position="353"/>
    </location>
</feature>
<organism evidence="2">
    <name type="scientific">Cyanothece sp. (strain PCC 7425 / ATCC 29141)</name>
    <dbReference type="NCBI Taxonomy" id="395961"/>
    <lineage>
        <taxon>Bacteria</taxon>
        <taxon>Bacillati</taxon>
        <taxon>Cyanobacteriota</taxon>
        <taxon>Cyanophyceae</taxon>
        <taxon>Gomontiellales</taxon>
        <taxon>Cyanothecaceae</taxon>
        <taxon>Cyanothece</taxon>
    </lineage>
</organism>
<dbReference type="HOGENOM" id="CLU_009583_5_1_3"/>
<accession>B8HV95</accession>
<dbReference type="InterPro" id="IPR001296">
    <property type="entry name" value="Glyco_trans_1"/>
</dbReference>
<name>B8HV95_CYAP4</name>
<dbReference type="eggNOG" id="COG0438">
    <property type="taxonomic scope" value="Bacteria"/>
</dbReference>
<reference evidence="2" key="1">
    <citation type="submission" date="2009-01" db="EMBL/GenBank/DDBJ databases">
        <title>Complete sequence of chromosome Cyanothece sp. PCC 7425.</title>
        <authorList>
            <consortium name="US DOE Joint Genome Institute"/>
            <person name="Lucas S."/>
            <person name="Copeland A."/>
            <person name="Lapidus A."/>
            <person name="Glavina del Rio T."/>
            <person name="Dalin E."/>
            <person name="Tice H."/>
            <person name="Bruce D."/>
            <person name="Goodwin L."/>
            <person name="Pitluck S."/>
            <person name="Sims D."/>
            <person name="Meineke L."/>
            <person name="Brettin T."/>
            <person name="Detter J.C."/>
            <person name="Han C."/>
            <person name="Larimer F."/>
            <person name="Land M."/>
            <person name="Hauser L."/>
            <person name="Kyrpides N."/>
            <person name="Ovchinnikova G."/>
            <person name="Liberton M."/>
            <person name="Stoeckel J."/>
            <person name="Banerjee A."/>
            <person name="Singh A."/>
            <person name="Page L."/>
            <person name="Sato H."/>
            <person name="Zhao L."/>
            <person name="Sherman L."/>
            <person name="Pakrasi H."/>
            <person name="Richardson P."/>
        </authorList>
    </citation>
    <scope>NUCLEOTIDE SEQUENCE</scope>
    <source>
        <strain evidence="2">PCC 7425</strain>
    </source>
</reference>
<dbReference type="PANTHER" id="PTHR45947:SF3">
    <property type="entry name" value="SULFOQUINOVOSYL TRANSFERASE SQD2"/>
    <property type="match status" value="1"/>
</dbReference>
<sequence>MVDLRIAWLLPVAWFYWQPSLSEFSHKYPNTIVFTGLFPGLAKGFEATLQVEVVGQFRVLEINRGGSGYGDNFTYLSPRIIWHLLKSRPQVIFSSSFGIWTIIALILKPFLWSRVIIAYEGSSPGVDYRKSALRLFIRRLMVSLANAYITNSQAGRDYLINVLNACPQRVFLQPYEIPDARTLPGSSQIEANFSAFLRPIFLFVGHVVPRKGLSLLLEACSTLQARGYTNFTLLVVGDGSQQDELQSFCQIQGLNDRVHWIGRVSYDQIGSYFENADVFVFPTLEDTWGVVTLEAMLLGKPILCSSGAGTAELVVEGENGYVFPPDDVQQLADLMQKFIDHPELISAMGERSQQIMAQYTPQAAAACLAKVTEFVMAN</sequence>
<dbReference type="AlphaFoldDB" id="B8HV95"/>
<gene>
    <name evidence="2" type="ordered locus">Cyan7425_2186</name>
</gene>
<dbReference type="KEGG" id="cyn:Cyan7425_2186"/>
<dbReference type="Gene3D" id="3.40.50.2000">
    <property type="entry name" value="Glycogen Phosphorylase B"/>
    <property type="match status" value="2"/>
</dbReference>